<dbReference type="RefSeq" id="WP_127835580.1">
    <property type="nucleotide sequence ID" value="NZ_CP032680.1"/>
</dbReference>
<dbReference type="AlphaFoldDB" id="A0A9W4E8T4"/>
<evidence type="ECO:0000313" key="2">
    <source>
        <dbReference type="Proteomes" id="UP000283758"/>
    </source>
</evidence>
<sequence>MEVNKMIIKYQLLQVRRQQLEKNGLLQLSEFLVKNDYKGFDKHLHTWAEKHHMTVTKAAYIFSKFEDDFIDLQSTVMESKQRKREKNERN</sequence>
<dbReference type="EMBL" id="CP032680">
    <property type="protein sequence ID" value="AZZ67170.1"/>
    <property type="molecule type" value="Genomic_DNA"/>
</dbReference>
<evidence type="ECO:0000313" key="1">
    <source>
        <dbReference type="EMBL" id="AZZ67170.1"/>
    </source>
</evidence>
<reference evidence="1 2" key="1">
    <citation type="submission" date="2018-10" db="EMBL/GenBank/DDBJ databases">
        <title>Complete genome sequencing of Lactobacillus johnsonii ZLJ010.</title>
        <authorList>
            <person name="Zhang W."/>
            <person name="Ji H."/>
            <person name="Wang J."/>
            <person name="Zhang D."/>
            <person name="Liu H."/>
            <person name="Wang S."/>
            <person name="Wang Y."/>
        </authorList>
    </citation>
    <scope>NUCLEOTIDE SEQUENCE [LARGE SCALE GENOMIC DNA]</scope>
    <source>
        <strain evidence="1 2">ZLJ010</strain>
    </source>
</reference>
<accession>A0A9W4E8T4</accession>
<organism evidence="1 2">
    <name type="scientific">Lactobacillus johnsonii</name>
    <dbReference type="NCBI Taxonomy" id="33959"/>
    <lineage>
        <taxon>Bacteria</taxon>
        <taxon>Bacillati</taxon>
        <taxon>Bacillota</taxon>
        <taxon>Bacilli</taxon>
        <taxon>Lactobacillales</taxon>
        <taxon>Lactobacillaceae</taxon>
        <taxon>Lactobacillus</taxon>
    </lineage>
</organism>
<gene>
    <name evidence="1" type="ORF">D7321_03225</name>
</gene>
<dbReference type="Proteomes" id="UP000283758">
    <property type="component" value="Chromosome"/>
</dbReference>
<protein>
    <submittedName>
        <fullName evidence="1">Uncharacterized protein</fullName>
    </submittedName>
</protein>
<proteinExistence type="predicted"/>
<name>A0A9W4E8T4_LACJH</name>